<comment type="caution">
    <text evidence="1">The sequence shown here is derived from an EMBL/GenBank/DDBJ whole genome shotgun (WGS) entry which is preliminary data.</text>
</comment>
<proteinExistence type="predicted"/>
<protein>
    <recommendedName>
        <fullName evidence="3">Winged helix DNA-binding domain-containing protein</fullName>
    </recommendedName>
</protein>
<dbReference type="EMBL" id="AQHY01000010">
    <property type="protein sequence ID" value="EOA56745.1"/>
    <property type="molecule type" value="Genomic_DNA"/>
</dbReference>
<reference evidence="1 2" key="1">
    <citation type="submission" date="2013-04" db="EMBL/GenBank/DDBJ databases">
        <title>The Genome Sequence of Bacteroides massiliensis DSM 17679.</title>
        <authorList>
            <consortium name="The Broad Institute Genomics Platform"/>
            <person name="Earl A."/>
            <person name="Ward D."/>
            <person name="Feldgarden M."/>
            <person name="Gevers D."/>
            <person name="Martens E."/>
            <person name="Fenner L."/>
            <person name="Roux V."/>
            <person name="Mallet M.N."/>
            <person name="Raoult D."/>
            <person name="Walker B."/>
            <person name="Young S."/>
            <person name="Zeng Q."/>
            <person name="Gargeya S."/>
            <person name="Fitzgerald M."/>
            <person name="Haas B."/>
            <person name="Abouelleil A."/>
            <person name="Allen A.W."/>
            <person name="Alvarado L."/>
            <person name="Arachchi H.M."/>
            <person name="Berlin A.M."/>
            <person name="Chapman S.B."/>
            <person name="Gainer-Dewar J."/>
            <person name="Goldberg J."/>
            <person name="Griggs A."/>
            <person name="Gujja S."/>
            <person name="Hansen M."/>
            <person name="Howarth C."/>
            <person name="Imamovic A."/>
            <person name="Ireland A."/>
            <person name="Larimer J."/>
            <person name="McCowan C."/>
            <person name="Murphy C."/>
            <person name="Pearson M."/>
            <person name="Poon T.W."/>
            <person name="Priest M."/>
            <person name="Roberts A."/>
            <person name="Saif S."/>
            <person name="Shea T."/>
            <person name="Sisk P."/>
            <person name="Sykes S."/>
            <person name="Wortman J."/>
            <person name="Nusbaum C."/>
            <person name="Birren B."/>
        </authorList>
    </citation>
    <scope>NUCLEOTIDE SEQUENCE [LARGE SCALE GENOMIC DNA]</scope>
    <source>
        <strain evidence="2">B84634 / Timone 84634 / DSM 17679 / JCM 13223</strain>
    </source>
</reference>
<evidence type="ECO:0000313" key="1">
    <source>
        <dbReference type="EMBL" id="EOA56745.1"/>
    </source>
</evidence>
<dbReference type="OrthoDB" id="2210247at2"/>
<dbReference type="PANTHER" id="PTHR38479">
    <property type="entry name" value="LMO0824 PROTEIN"/>
    <property type="match status" value="1"/>
</dbReference>
<dbReference type="eggNOG" id="COG3214">
    <property type="taxonomic scope" value="Bacteria"/>
</dbReference>
<keyword evidence="2" id="KW-1185">Reference proteome</keyword>
<dbReference type="STRING" id="1121098.HMPREF1534_00935"/>
<dbReference type="RefSeq" id="WP_005937710.1">
    <property type="nucleotide sequence ID" value="NZ_KB890397.1"/>
</dbReference>
<gene>
    <name evidence="1" type="ORF">HMPREF1534_00935</name>
</gene>
<dbReference type="PANTHER" id="PTHR38479:SF2">
    <property type="entry name" value="WINGED HELIX DNA-BINDING DOMAIN-CONTAINING PROTEIN"/>
    <property type="match status" value="1"/>
</dbReference>
<dbReference type="HOGENOM" id="CLU_047003_0_0_10"/>
<sequence>MKTLKDIATARLLNQHLLRPLFTAPQEVVSWMGAMQAQDFSMCRWAVGVRMRKPSEAGVIEALNKGDIIRSHLNRSTWQLVTKEDYHWMMPLHRERSIRSWCAFAKQSGNPISDKMMDNSRELLTNILGGKKHLTREDIIPFYQEIDIDNAHTVRHLLAVAEAEGIIHNGCTDGRKITYRLYGKDENKFGCLPKEEALARLATKYFQSHAPATLADFVWWSGLPVKECRIGMEQISSALTVKMINGTEYFLHESNRYGKMQKDSITLLPPYDELLIGYKDRSAVLSKEHERKAYNTFGIFYPVVLHEHRIAGNWSRKELSVTFFENDKPDAACLEKAKKQYEKFVNTNR</sequence>
<dbReference type="InterPro" id="IPR009351">
    <property type="entry name" value="AlkZ-like"/>
</dbReference>
<evidence type="ECO:0000313" key="2">
    <source>
        <dbReference type="Proteomes" id="UP000017831"/>
    </source>
</evidence>
<dbReference type="AlphaFoldDB" id="U6RJQ6"/>
<dbReference type="GeneID" id="60063026"/>
<evidence type="ECO:0008006" key="3">
    <source>
        <dbReference type="Google" id="ProtNLM"/>
    </source>
</evidence>
<organism evidence="1 2">
    <name type="scientific">Phocaeicola massiliensis B84634 = Timone 84634 = DSM 17679 = JCM 13223</name>
    <dbReference type="NCBI Taxonomy" id="1121098"/>
    <lineage>
        <taxon>Bacteria</taxon>
        <taxon>Pseudomonadati</taxon>
        <taxon>Bacteroidota</taxon>
        <taxon>Bacteroidia</taxon>
        <taxon>Bacteroidales</taxon>
        <taxon>Bacteroidaceae</taxon>
        <taxon>Phocaeicola</taxon>
    </lineage>
</organism>
<dbReference type="Proteomes" id="UP000017831">
    <property type="component" value="Unassembled WGS sequence"/>
</dbReference>
<name>U6RJQ6_9BACT</name>
<accession>U6RJQ6</accession>
<dbReference type="PATRIC" id="fig|1121098.3.peg.944"/>
<dbReference type="Pfam" id="PF06224">
    <property type="entry name" value="AlkZ-like"/>
    <property type="match status" value="1"/>
</dbReference>